<reference evidence="3" key="3">
    <citation type="submission" date="2025-09" db="UniProtKB">
        <authorList>
            <consortium name="Ensembl"/>
        </authorList>
    </citation>
    <scope>IDENTIFICATION</scope>
</reference>
<dbReference type="SUPFAM" id="SSF49723">
    <property type="entry name" value="Lipase/lipooxygenase domain (PLAT/LH2 domain)"/>
    <property type="match status" value="15"/>
</dbReference>
<dbReference type="SMART" id="SM00308">
    <property type="entry name" value="LH2"/>
    <property type="match status" value="11"/>
</dbReference>
<feature type="domain" description="PLAT" evidence="2">
    <location>
        <begin position="1"/>
        <end position="115"/>
    </location>
</feature>
<feature type="domain" description="PLAT" evidence="2">
    <location>
        <begin position="1263"/>
        <end position="1381"/>
    </location>
</feature>
<dbReference type="Ensembl" id="ENSCSET00000028423.1">
    <property type="protein sequence ID" value="ENSCSEP00000028048.1"/>
    <property type="gene ID" value="ENSCSEG00000017862.1"/>
</dbReference>
<feature type="domain" description="PLAT" evidence="2">
    <location>
        <begin position="126"/>
        <end position="240"/>
    </location>
</feature>
<feature type="domain" description="PLAT" evidence="2">
    <location>
        <begin position="864"/>
        <end position="977"/>
    </location>
</feature>
<reference evidence="3 4" key="1">
    <citation type="journal article" date="2014" name="Nat. Genet.">
        <title>Whole-genome sequence of a flatfish provides insights into ZW sex chromosome evolution and adaptation to a benthic lifestyle.</title>
        <authorList>
            <person name="Chen S."/>
            <person name="Zhang G."/>
            <person name="Shao C."/>
            <person name="Huang Q."/>
            <person name="Liu G."/>
            <person name="Zhang P."/>
            <person name="Song W."/>
            <person name="An N."/>
            <person name="Chalopin D."/>
            <person name="Volff J.N."/>
            <person name="Hong Y."/>
            <person name="Li Q."/>
            <person name="Sha Z."/>
            <person name="Zhou H."/>
            <person name="Xie M."/>
            <person name="Yu Q."/>
            <person name="Liu Y."/>
            <person name="Xiang H."/>
            <person name="Wang N."/>
            <person name="Wu K."/>
            <person name="Yang C."/>
            <person name="Zhou Q."/>
            <person name="Liao X."/>
            <person name="Yang L."/>
            <person name="Hu Q."/>
            <person name="Zhang J."/>
            <person name="Meng L."/>
            <person name="Jin L."/>
            <person name="Tian Y."/>
            <person name="Lian J."/>
            <person name="Yang J."/>
            <person name="Miao G."/>
            <person name="Liu S."/>
            <person name="Liang Z."/>
            <person name="Yan F."/>
            <person name="Li Y."/>
            <person name="Sun B."/>
            <person name="Zhang H."/>
            <person name="Zhang J."/>
            <person name="Zhu Y."/>
            <person name="Du M."/>
            <person name="Zhao Y."/>
            <person name="Schartl M."/>
            <person name="Tang Q."/>
            <person name="Wang J."/>
        </authorList>
    </citation>
    <scope>NUCLEOTIDE SEQUENCE</scope>
</reference>
<dbReference type="PANTHER" id="PTHR45901">
    <property type="entry name" value="PROTEIN CBG12474"/>
    <property type="match status" value="1"/>
</dbReference>
<feature type="domain" description="PLAT" evidence="2">
    <location>
        <begin position="1521"/>
        <end position="1637"/>
    </location>
</feature>
<name>A0A3P8WKR1_CYNSE</name>
<comment type="caution">
    <text evidence="1">Lacks conserved residue(s) required for the propagation of feature annotation.</text>
</comment>
<dbReference type="Gene3D" id="2.60.60.20">
    <property type="entry name" value="PLAT/LH2 domain"/>
    <property type="match status" value="4"/>
</dbReference>
<keyword evidence="4" id="KW-1185">Reference proteome</keyword>
<proteinExistence type="predicted"/>
<feature type="domain" description="PLAT" evidence="2">
    <location>
        <begin position="1143"/>
        <end position="1259"/>
    </location>
</feature>
<evidence type="ECO:0000313" key="3">
    <source>
        <dbReference type="Ensembl" id="ENSCSEP00000028048.1"/>
    </source>
</evidence>
<feature type="domain" description="PLAT" evidence="2">
    <location>
        <begin position="459"/>
        <end position="580"/>
    </location>
</feature>
<dbReference type="OMA" id="QKHPWSL"/>
<organism evidence="3 4">
    <name type="scientific">Cynoglossus semilaevis</name>
    <name type="common">Tongue sole</name>
    <dbReference type="NCBI Taxonomy" id="244447"/>
    <lineage>
        <taxon>Eukaryota</taxon>
        <taxon>Metazoa</taxon>
        <taxon>Chordata</taxon>
        <taxon>Craniata</taxon>
        <taxon>Vertebrata</taxon>
        <taxon>Euteleostomi</taxon>
        <taxon>Actinopterygii</taxon>
        <taxon>Neopterygii</taxon>
        <taxon>Teleostei</taxon>
        <taxon>Neoteleostei</taxon>
        <taxon>Acanthomorphata</taxon>
        <taxon>Carangaria</taxon>
        <taxon>Pleuronectiformes</taxon>
        <taxon>Pleuronectoidei</taxon>
        <taxon>Cynoglossidae</taxon>
        <taxon>Cynoglossinae</taxon>
        <taxon>Cynoglossus</taxon>
    </lineage>
</organism>
<sequence length="1904" mass="215953">VYEVVTITGDERGAGTDANVFVTLFGEYGITPKVHLASSRTAFERAKTDVFRIRTHNVGPIKKIIEHDNTGMSASWFLDRVMITDVIRPHLRYYFACNNWLSKTEGDGLYTRDLLGSMDAMDMPKNKYIVSVFTADMKGSGTDADVYINIFGELGDTERRLDNDKDNFEKGTEDKFTFDAPNIGKVRKITLGHNNKGSSAGWFVDKVVLDDLGNKMLYEFPVNRWFAIDEDDGKIQRDILVGGSQPTLEGGKFERGLTDIFNVEIAALLSPISRVTVGHDNDGVSAGWYCEKVVVYCPFTGIEQTFPCSKWLDDREGDGLIERELYEMVSLRQKRQKHPWSLWIWTSDLPSSGTDAEISFQVYGEKGKSDEIRLENKTDNFEQGQTDKFMQVELPDLGKLTKLRIWHEKRSPFAGWHLSKATIMKTLTKEKYMFPCERWLDSNEDDQEVVRELPATGDLIYRVTVCTGTVGGSGTDANVYLNLIGDMGDTGDRDLVNCKNNVNKFEKGNQLDEFIIEAVNIGRVRRVRIGHNGKGGGCGWFLDKVVVREEGQAESQAIEFPCNWLDRGEDDGQIVRELVPILDGQRLYVDYKIIVKTGSIPGSSSDSNVFIKLYGEKGDTTKMMLLVSENNLGNYFETGRIDVFNVETFNIGQISRMMIGHTNEGMRAGWFLDSVQIIVPVHGSNYMFPAHRWLCKDEADGKTEVELYPSEILEVEQMNYEITVVTGDVVFAGTNARVYIQLYGENGKSEVIRLHSRSNNYERDTTEIFKEDVFTVTAVDLGTLKKLRIRHDNTNSYSSWYLDRVEIVDTKEDIYYFPCNRWLAVDEDDGQIARELVPVDEAFMMQDDDEEGGATLGLEQKMSTTYTVKVKTGEKKYAGTDANVYCILFGETDDTFVNLKSCKNHKNKFEQGMVNEFTIEAVDLGELLKLRIGHDNSGWFLDWVEVDAPSQGQRLRFPCGRWLDKNEDDGAIVRDLYPADLQTELYTPVPYEIKIFTSDEFCAGTDADVFIALYGHKGVSTQQKHLCVNKRERRLYFERGAEDMFIVEQLEDVGDVIEKIRIGHDNKGTNPGWHLDRVEIRRQLRKGKGSETTIFPCECWLAKSEDDGETVRELVPSDIITQKLLRDGTLKTTETEVEDALEHSYKVSVRTGDMYGAGTDANVFLTIYGDLGDTGERKLAKSTANTNKFERGDKFTIEAVDLGQVFKIAIRHDNSNVAADWYLDQVEVLDEDTEEVYMFLCERWLSTKKEDKCISRIFFVKVIPYHFTLSTGKERDATTTARAYVIIIGNNETETDRLWLDLPKGKNCFVAGTMEHFVSYGTDVGEIKRVELGHNGVTPESCWLVEELSVAVPTKGIKYIFPCRCWLAKDRGDGLTARLFNVLDASTINIIRKVIYSVTVVTGDTQYAGTDTNIFLTVYGANGSTEEMLLPKNGDFERDQEDTFNLEIDDIAPLKKIRVRIDGTGSRPDWFLDRIVMQNLTTEEVYEFTYENWLSKTKGPKRTKVCELGAVVDEEEMVEKTTYIVQVQTSDVGAGTDANVFLILFGEYGDSGMLPLKMSTNRNKFERKMKDVFRFGDMLSLGELSKVRVWHDNKPAAGWHLDYIDVKDEAMDQTFRFPCDRWLAKNDDDGETMRELACANNDSIDLSDKTEYEIATTTANTDKASTTENVWLVLEGRKTRSKEFVLENKKKKFQGAVDSFEFSSKHLGDIAGITIGHITKDGKKPKKEVFWHVMEVVVTEKELGNYYFQCDAQIPLAAKKDQFLTFECCRSVESFASKVRNLVPVKYEIIVITGDIKGAGTDANVFITLYGVNGDSGQRALKQKFRNLFERGKTNRFILEMLDLGELLRVKMEHDCSHPNSGWYLECVEVTNTANSVTTIFHCGKWLGTDKADGQIQRVLYPKY</sequence>
<feature type="domain" description="PLAT" evidence="2">
    <location>
        <begin position="1785"/>
        <end position="1901"/>
    </location>
</feature>
<feature type="domain" description="PLAT" evidence="2">
    <location>
        <begin position="338"/>
        <end position="454"/>
    </location>
</feature>
<dbReference type="InParanoid" id="A0A3P8WKR1"/>
<evidence type="ECO:0000256" key="1">
    <source>
        <dbReference type="PROSITE-ProRule" id="PRU00152"/>
    </source>
</evidence>
<dbReference type="PROSITE" id="PS50095">
    <property type="entry name" value="PLAT"/>
    <property type="match status" value="14"/>
</dbReference>
<reference evidence="3" key="2">
    <citation type="submission" date="2025-08" db="UniProtKB">
        <authorList>
            <consortium name="Ensembl"/>
        </authorList>
    </citation>
    <scope>IDENTIFICATION</scope>
</reference>
<dbReference type="CDD" id="cd01756">
    <property type="entry name" value="PLAT_repeat"/>
    <property type="match status" value="12"/>
</dbReference>
<dbReference type="InterPro" id="IPR036392">
    <property type="entry name" value="PLAT/LH2_dom_sf"/>
</dbReference>
<accession>A0A3P8WKR1</accession>
<dbReference type="Pfam" id="PF01477">
    <property type="entry name" value="PLAT"/>
    <property type="match status" value="15"/>
</dbReference>
<dbReference type="GeneTree" id="ENSGT00390000018830"/>
<feature type="domain" description="PLAT" evidence="2">
    <location>
        <begin position="1650"/>
        <end position="1768"/>
    </location>
</feature>
<dbReference type="Proteomes" id="UP000265120">
    <property type="component" value="Chromosome Z"/>
</dbReference>
<feature type="domain" description="PLAT" evidence="2">
    <location>
        <begin position="989"/>
        <end position="1115"/>
    </location>
</feature>
<feature type="domain" description="PLAT" evidence="2">
    <location>
        <begin position="1394"/>
        <end position="1508"/>
    </location>
</feature>
<dbReference type="InterPro" id="IPR052970">
    <property type="entry name" value="Inner_ear_hair_cell_LOXHD"/>
</dbReference>
<evidence type="ECO:0000313" key="4">
    <source>
        <dbReference type="Proteomes" id="UP000265120"/>
    </source>
</evidence>
<dbReference type="Gene3D" id="2.40.180.10">
    <property type="entry name" value="Catalase core domain"/>
    <property type="match status" value="11"/>
</dbReference>
<protein>
    <submittedName>
        <fullName evidence="3">Lipoxygenase homology PLAT domains 1</fullName>
    </submittedName>
</protein>
<feature type="domain" description="PLAT" evidence="2">
    <location>
        <begin position="718"/>
        <end position="837"/>
    </location>
</feature>
<evidence type="ECO:0000259" key="2">
    <source>
        <dbReference type="PROSITE" id="PS50095"/>
    </source>
</evidence>
<feature type="domain" description="PLAT" evidence="2">
    <location>
        <begin position="589"/>
        <end position="708"/>
    </location>
</feature>
<dbReference type="InterPro" id="IPR001024">
    <property type="entry name" value="PLAT/LH2_dom"/>
</dbReference>
<dbReference type="PANTHER" id="PTHR45901:SF3">
    <property type="entry name" value="LIPOXYGENASE HOMOLOGY DOMAIN-CONTAINING PROTEIN 1"/>
    <property type="match status" value="1"/>
</dbReference>